<dbReference type="InterPro" id="IPR001214">
    <property type="entry name" value="SET_dom"/>
</dbReference>
<dbReference type="EMBL" id="FN649728">
    <property type="protein sequence ID" value="CBJ29973.1"/>
    <property type="molecule type" value="Genomic_DNA"/>
</dbReference>
<dbReference type="InParanoid" id="D7FMG1"/>
<dbReference type="PANTHER" id="PTHR12197:SF251">
    <property type="entry name" value="EG:BACR7C10.4 PROTEIN"/>
    <property type="match status" value="1"/>
</dbReference>
<dbReference type="AlphaFoldDB" id="D7FMG1"/>
<dbReference type="SUPFAM" id="SSF82199">
    <property type="entry name" value="SET domain"/>
    <property type="match status" value="1"/>
</dbReference>
<sequence>MATPEPPPPRPPAAVSLPTARRKQRLYAWESLLPRFQFPPGFDEGGIIEKREVSNSGAVAGDAGGPAARAPFSTPPVFQARRVSAWAKHPSVRYEGSMPHRGGGRGFTAATDIAPGTLLLVEKRFLPMPTAIECGQAGGVGQEELCLRWILELPPARLKRVLGELRWLHPQSLQDLPESEAAALMSRHEETAKVMVAKLGRESSATEAEAEALGLDVPGIVRLFGALQSNGFASGIYLHPAMTNHSCRANAIKWRAGQSISDTQMPHSKKKGVNPNPAGEKGSLLSEIRATELIRMGQEITISYLEPREIALASRQARLKDQFGFDCSCVLCEGHAESRQSNSEAAAAAAVDESFAPLEAFLRQGLRQGRPEHQDEVAPPTCQKGVEVCRRNVSGEPGRSKTADGGEGGEGIGGDAFNPGRGGAEEGEGRKWLGLEDGGHSGGGSGEEEEEEDRGGLVARNVLERRLEAAESVVDLSRAKEVKWPGVLSEVLGYRRQASRWLSGRHISLARADKLIAKACIAILQGSTEAAQSDVECAEAVLQTSNDLPMSFGGRRGLESTLPPTKGGFKTRLLAVFVASLISRRKTQLLYLGDGPHPEAGACLADLSQAMTMLLGQGSEGETWIGRLPGHDSDGTNDAKCQGTDAARTTARR</sequence>
<dbReference type="EMBL" id="FN648209">
    <property type="protein sequence ID" value="CBJ29973.1"/>
    <property type="molecule type" value="Genomic_DNA"/>
</dbReference>
<dbReference type="STRING" id="2880.D7FMG1"/>
<organism evidence="3 4">
    <name type="scientific">Ectocarpus siliculosus</name>
    <name type="common">Brown alga</name>
    <name type="synonym">Conferva siliculosa</name>
    <dbReference type="NCBI Taxonomy" id="2880"/>
    <lineage>
        <taxon>Eukaryota</taxon>
        <taxon>Sar</taxon>
        <taxon>Stramenopiles</taxon>
        <taxon>Ochrophyta</taxon>
        <taxon>PX clade</taxon>
        <taxon>Phaeophyceae</taxon>
        <taxon>Ectocarpales</taxon>
        <taxon>Ectocarpaceae</taxon>
        <taxon>Ectocarpus</taxon>
    </lineage>
</organism>
<evidence type="ECO:0000256" key="1">
    <source>
        <dbReference type="SAM" id="MobiDB-lite"/>
    </source>
</evidence>
<feature type="domain" description="SET" evidence="2">
    <location>
        <begin position="90"/>
        <end position="305"/>
    </location>
</feature>
<feature type="region of interest" description="Disordered" evidence="1">
    <location>
        <begin position="627"/>
        <end position="653"/>
    </location>
</feature>
<feature type="region of interest" description="Disordered" evidence="1">
    <location>
        <begin position="1"/>
        <end position="20"/>
    </location>
</feature>
<evidence type="ECO:0000313" key="3">
    <source>
        <dbReference type="EMBL" id="CBJ29973.1"/>
    </source>
</evidence>
<dbReference type="Gene3D" id="2.170.270.10">
    <property type="entry name" value="SET domain"/>
    <property type="match status" value="1"/>
</dbReference>
<dbReference type="OrthoDB" id="1028014at2759"/>
<protein>
    <recommendedName>
        <fullName evidence="2">SET domain-containing protein</fullName>
    </recommendedName>
</protein>
<dbReference type="GO" id="GO:0005634">
    <property type="term" value="C:nucleus"/>
    <property type="evidence" value="ECO:0007669"/>
    <property type="project" value="TreeGrafter"/>
</dbReference>
<reference evidence="3 4" key="1">
    <citation type="journal article" date="2010" name="Nature">
        <title>The Ectocarpus genome and the independent evolution of multicellularity in brown algae.</title>
        <authorList>
            <person name="Cock J.M."/>
            <person name="Sterck L."/>
            <person name="Rouze P."/>
            <person name="Scornet D."/>
            <person name="Allen A.E."/>
            <person name="Amoutzias G."/>
            <person name="Anthouard V."/>
            <person name="Artiguenave F."/>
            <person name="Aury J.M."/>
            <person name="Badger J.H."/>
            <person name="Beszteri B."/>
            <person name="Billiau K."/>
            <person name="Bonnet E."/>
            <person name="Bothwell J.H."/>
            <person name="Bowler C."/>
            <person name="Boyen C."/>
            <person name="Brownlee C."/>
            <person name="Carrano C.J."/>
            <person name="Charrier B."/>
            <person name="Cho G.Y."/>
            <person name="Coelho S.M."/>
            <person name="Collen J."/>
            <person name="Corre E."/>
            <person name="Da Silva C."/>
            <person name="Delage L."/>
            <person name="Delaroque N."/>
            <person name="Dittami S.M."/>
            <person name="Doulbeau S."/>
            <person name="Elias M."/>
            <person name="Farnham G."/>
            <person name="Gachon C.M."/>
            <person name="Gschloessl B."/>
            <person name="Heesch S."/>
            <person name="Jabbari K."/>
            <person name="Jubin C."/>
            <person name="Kawai H."/>
            <person name="Kimura K."/>
            <person name="Kloareg B."/>
            <person name="Kupper F.C."/>
            <person name="Lang D."/>
            <person name="Le Bail A."/>
            <person name="Leblanc C."/>
            <person name="Lerouge P."/>
            <person name="Lohr M."/>
            <person name="Lopez P.J."/>
            <person name="Martens C."/>
            <person name="Maumus F."/>
            <person name="Michel G."/>
            <person name="Miranda-Saavedra D."/>
            <person name="Morales J."/>
            <person name="Moreau H."/>
            <person name="Motomura T."/>
            <person name="Nagasato C."/>
            <person name="Napoli C.A."/>
            <person name="Nelson D.R."/>
            <person name="Nyvall-Collen P."/>
            <person name="Peters A.F."/>
            <person name="Pommier C."/>
            <person name="Potin P."/>
            <person name="Poulain J."/>
            <person name="Quesneville H."/>
            <person name="Read B."/>
            <person name="Rensing S.A."/>
            <person name="Ritter A."/>
            <person name="Rousvoal S."/>
            <person name="Samanta M."/>
            <person name="Samson G."/>
            <person name="Schroeder D.C."/>
            <person name="Segurens B."/>
            <person name="Strittmatter M."/>
            <person name="Tonon T."/>
            <person name="Tregear J.W."/>
            <person name="Valentin K."/>
            <person name="von Dassow P."/>
            <person name="Yamagishi T."/>
            <person name="Van de Peer Y."/>
            <person name="Wincker P."/>
        </authorList>
    </citation>
    <scope>NUCLEOTIDE SEQUENCE [LARGE SCALE GENOMIC DNA]</scope>
    <source>
        <strain evidence="4">Ec32 / CCAP1310/4</strain>
    </source>
</reference>
<evidence type="ECO:0000259" key="2">
    <source>
        <dbReference type="PROSITE" id="PS50280"/>
    </source>
</evidence>
<proteinExistence type="predicted"/>
<evidence type="ECO:0000313" key="4">
    <source>
        <dbReference type="Proteomes" id="UP000002630"/>
    </source>
</evidence>
<dbReference type="eggNOG" id="ENOG502RSFT">
    <property type="taxonomic scope" value="Eukaryota"/>
</dbReference>
<feature type="compositionally biased region" description="Pro residues" evidence="1">
    <location>
        <begin position="1"/>
        <end position="12"/>
    </location>
</feature>
<keyword evidence="4" id="KW-1185">Reference proteome</keyword>
<dbReference type="PROSITE" id="PS50280">
    <property type="entry name" value="SET"/>
    <property type="match status" value="1"/>
</dbReference>
<dbReference type="InterPro" id="IPR046341">
    <property type="entry name" value="SET_dom_sf"/>
</dbReference>
<dbReference type="PANTHER" id="PTHR12197">
    <property type="entry name" value="HISTONE-LYSINE N-METHYLTRANSFERASE SMYD"/>
    <property type="match status" value="1"/>
</dbReference>
<dbReference type="InterPro" id="IPR050869">
    <property type="entry name" value="H3K4_H4K5_MeTrfase"/>
</dbReference>
<feature type="compositionally biased region" description="Gly residues" evidence="1">
    <location>
        <begin position="405"/>
        <end position="414"/>
    </location>
</feature>
<feature type="region of interest" description="Disordered" evidence="1">
    <location>
        <begin position="388"/>
        <end position="456"/>
    </location>
</feature>
<accession>D7FMG1</accession>
<feature type="compositionally biased region" description="Basic and acidic residues" evidence="1">
    <location>
        <begin position="423"/>
        <end position="439"/>
    </location>
</feature>
<name>D7FMG1_ECTSI</name>
<dbReference type="Proteomes" id="UP000002630">
    <property type="component" value="Linkage Group LG03"/>
</dbReference>
<gene>
    <name evidence="3" type="ORF">Esi_0169_0045</name>
</gene>
<feature type="region of interest" description="Disordered" evidence="1">
    <location>
        <begin position="259"/>
        <end position="282"/>
    </location>
</feature>